<comment type="caution">
    <text evidence="2">The sequence shown here is derived from an EMBL/GenBank/DDBJ whole genome shotgun (WGS) entry which is preliminary data.</text>
</comment>
<feature type="signal peptide" evidence="1">
    <location>
        <begin position="1"/>
        <end position="20"/>
    </location>
</feature>
<dbReference type="EMBL" id="JACAZH010000001">
    <property type="protein sequence ID" value="KAF7377949.1"/>
    <property type="molecule type" value="Genomic_DNA"/>
</dbReference>
<protein>
    <submittedName>
        <fullName evidence="2">Uncharacterized protein</fullName>
    </submittedName>
</protein>
<sequence length="256" mass="26313">MSKSASFILLAAAALTAVTAASIPRADSGTCASFESLLSSSDPQFSCLAPVGKLTSVVSSANATLTSAQSALNNWLTEFCAVPSCSTDTLDQVANLTSTCSSFNGTQFAQQYPEARELFCLRDTTNNTFCTTEALSPDNFSSDNSTDTTDDTSDTNPEDVLFVLALASSGLGTCSECTKAQYQVGVKFGQPDASAFLSQCGADFVASLNSTAQGIEQTAVTSTTSSTAATSKNGASSLGRATLLVLLEVAGFCALF</sequence>
<evidence type="ECO:0000256" key="1">
    <source>
        <dbReference type="SAM" id="SignalP"/>
    </source>
</evidence>
<proteinExistence type="predicted"/>
<evidence type="ECO:0000313" key="2">
    <source>
        <dbReference type="EMBL" id="KAF7377949.1"/>
    </source>
</evidence>
<dbReference type="Proteomes" id="UP000623467">
    <property type="component" value="Unassembled WGS sequence"/>
</dbReference>
<evidence type="ECO:0000313" key="3">
    <source>
        <dbReference type="Proteomes" id="UP000623467"/>
    </source>
</evidence>
<feature type="chain" id="PRO_5034152138" evidence="1">
    <location>
        <begin position="21"/>
        <end position="256"/>
    </location>
</feature>
<reference evidence="2" key="1">
    <citation type="submission" date="2020-05" db="EMBL/GenBank/DDBJ databases">
        <title>Mycena genomes resolve the evolution of fungal bioluminescence.</title>
        <authorList>
            <person name="Tsai I.J."/>
        </authorList>
    </citation>
    <scope>NUCLEOTIDE SEQUENCE</scope>
    <source>
        <strain evidence="2">160909Yilan</strain>
    </source>
</reference>
<keyword evidence="1" id="KW-0732">Signal</keyword>
<name>A0A8H7DJR2_9AGAR</name>
<organism evidence="2 3">
    <name type="scientific">Mycena sanguinolenta</name>
    <dbReference type="NCBI Taxonomy" id="230812"/>
    <lineage>
        <taxon>Eukaryota</taxon>
        <taxon>Fungi</taxon>
        <taxon>Dikarya</taxon>
        <taxon>Basidiomycota</taxon>
        <taxon>Agaricomycotina</taxon>
        <taxon>Agaricomycetes</taxon>
        <taxon>Agaricomycetidae</taxon>
        <taxon>Agaricales</taxon>
        <taxon>Marasmiineae</taxon>
        <taxon>Mycenaceae</taxon>
        <taxon>Mycena</taxon>
    </lineage>
</organism>
<keyword evidence="3" id="KW-1185">Reference proteome</keyword>
<dbReference type="OrthoDB" id="2995517at2759"/>
<accession>A0A8H7DJR2</accession>
<dbReference type="AlphaFoldDB" id="A0A8H7DJR2"/>
<gene>
    <name evidence="2" type="ORF">MSAN_00218800</name>
</gene>